<gene>
    <name evidence="8" type="ORF">MFLO_09102</name>
</gene>
<evidence type="ECO:0000256" key="3">
    <source>
        <dbReference type="ARBA" id="ARBA00022729"/>
    </source>
</evidence>
<protein>
    <submittedName>
        <fullName evidence="8">ABC transporter substrate-binding protein</fullName>
    </submittedName>
</protein>
<evidence type="ECO:0000256" key="6">
    <source>
        <dbReference type="ARBA" id="ARBA00023288"/>
    </source>
</evidence>
<organism evidence="8 9">
    <name type="scientific">Listeria floridensis FSL S10-1187</name>
    <dbReference type="NCBI Taxonomy" id="1265817"/>
    <lineage>
        <taxon>Bacteria</taxon>
        <taxon>Bacillati</taxon>
        <taxon>Bacillota</taxon>
        <taxon>Bacilli</taxon>
        <taxon>Bacillales</taxon>
        <taxon>Listeriaceae</taxon>
        <taxon>Listeria</taxon>
    </lineage>
</organism>
<feature type="chain" id="PRO_5045234140" evidence="7">
    <location>
        <begin position="19"/>
        <end position="126"/>
    </location>
</feature>
<keyword evidence="6" id="KW-0449">Lipoprotein</keyword>
<keyword evidence="5" id="KW-0564">Palmitate</keyword>
<reference evidence="8 9" key="1">
    <citation type="journal article" date="2014" name="Int. J. Syst. Evol. Microbiol.">
        <title>Listeria floridensis sp. nov., Listeria aquatica sp. nov., Listeria cornellensis sp. nov., Listeria riparia sp. nov. and Listeria grandensis sp. nov., from agricultural and natural environments.</title>
        <authorList>
            <person name="den Bakker H.C."/>
            <person name="Warchocki S."/>
            <person name="Wright E.M."/>
            <person name="Allred A.F."/>
            <person name="Ahlstrom C."/>
            <person name="Manuel C.S."/>
            <person name="Stasiewicz M.J."/>
            <person name="Burrell A."/>
            <person name="Roof S."/>
            <person name="Strawn L."/>
            <person name="Fortes E.D."/>
            <person name="Nightingale K.K."/>
            <person name="Kephart D."/>
            <person name="Wiedmann M."/>
        </authorList>
    </citation>
    <scope>NUCLEOTIDE SEQUENCE [LARGE SCALE GENOMIC DNA]</scope>
    <source>
        <strain evidence="8 9">FSL S10-1187</strain>
    </source>
</reference>
<feature type="signal peptide" evidence="7">
    <location>
        <begin position="1"/>
        <end position="18"/>
    </location>
</feature>
<dbReference type="Pfam" id="PF03180">
    <property type="entry name" value="Lipoprotein_9"/>
    <property type="match status" value="1"/>
</dbReference>
<keyword evidence="4" id="KW-0472">Membrane</keyword>
<dbReference type="PANTHER" id="PTHR30429">
    <property type="entry name" value="D-METHIONINE-BINDING LIPOPROTEIN METQ"/>
    <property type="match status" value="1"/>
</dbReference>
<dbReference type="InterPro" id="IPR004872">
    <property type="entry name" value="Lipoprotein_NlpA"/>
</dbReference>
<evidence type="ECO:0000256" key="5">
    <source>
        <dbReference type="ARBA" id="ARBA00023139"/>
    </source>
</evidence>
<keyword evidence="3 7" id="KW-0732">Signal</keyword>
<name>A0ABP3AXL8_9LIST</name>
<dbReference type="PANTHER" id="PTHR30429:SF0">
    <property type="entry name" value="METHIONINE-BINDING LIPOPROTEIN METQ"/>
    <property type="match status" value="1"/>
</dbReference>
<dbReference type="SUPFAM" id="SSF53850">
    <property type="entry name" value="Periplasmic binding protein-like II"/>
    <property type="match status" value="1"/>
</dbReference>
<evidence type="ECO:0000256" key="2">
    <source>
        <dbReference type="ARBA" id="ARBA00008973"/>
    </source>
</evidence>
<accession>A0ABP3AXL8</accession>
<comment type="caution">
    <text evidence="8">The sequence shown here is derived from an EMBL/GenBank/DDBJ whole genome shotgun (WGS) entry which is preliminary data.</text>
</comment>
<keyword evidence="9" id="KW-1185">Reference proteome</keyword>
<dbReference type="PROSITE" id="PS51257">
    <property type="entry name" value="PROKAR_LIPOPROTEIN"/>
    <property type="match status" value="1"/>
</dbReference>
<comment type="similarity">
    <text evidence="2">Belongs to the NlpA lipoprotein family.</text>
</comment>
<comment type="subcellular location">
    <subcellularLocation>
        <location evidence="1">Membrane</location>
        <topology evidence="1">Lipid-anchor</topology>
    </subcellularLocation>
</comment>
<proteinExistence type="inferred from homology"/>
<evidence type="ECO:0000256" key="4">
    <source>
        <dbReference type="ARBA" id="ARBA00023136"/>
    </source>
</evidence>
<evidence type="ECO:0000313" key="8">
    <source>
        <dbReference type="EMBL" id="EUJ31369.1"/>
    </source>
</evidence>
<evidence type="ECO:0000313" key="9">
    <source>
        <dbReference type="Proteomes" id="UP000019249"/>
    </source>
</evidence>
<evidence type="ECO:0000256" key="1">
    <source>
        <dbReference type="ARBA" id="ARBA00004635"/>
    </source>
</evidence>
<evidence type="ECO:0000256" key="7">
    <source>
        <dbReference type="SAM" id="SignalP"/>
    </source>
</evidence>
<dbReference type="Gene3D" id="3.40.190.10">
    <property type="entry name" value="Periplasmic binding protein-like II"/>
    <property type="match status" value="1"/>
</dbReference>
<dbReference type="EMBL" id="AODF01000018">
    <property type="protein sequence ID" value="EUJ31369.1"/>
    <property type="molecule type" value="Genomic_DNA"/>
</dbReference>
<dbReference type="Proteomes" id="UP000019249">
    <property type="component" value="Unassembled WGS sequence"/>
</dbReference>
<sequence>MKKIISAVFVFSLVLVLAACGGSGSDKKSSEDKNQLVVGASNTPHAEILEKAKPILKKEGIDLKIVTYQDYVLPNKALDEGELDANYFQHKPYLELEEKRKKAINLQMSARFTLNQWGFTRRKSKT</sequence>